<evidence type="ECO:0000313" key="14">
    <source>
        <dbReference type="EMBL" id="GAA3569274.1"/>
    </source>
</evidence>
<keyword evidence="4 12" id="KW-0812">Transmembrane</keyword>
<dbReference type="Pfam" id="PF00520">
    <property type="entry name" value="Ion_trans"/>
    <property type="match status" value="1"/>
</dbReference>
<keyword evidence="5" id="KW-0631">Potassium channel</keyword>
<evidence type="ECO:0000259" key="13">
    <source>
        <dbReference type="Pfam" id="PF00520"/>
    </source>
</evidence>
<dbReference type="Gene3D" id="1.10.287.70">
    <property type="match status" value="1"/>
</dbReference>
<evidence type="ECO:0000256" key="2">
    <source>
        <dbReference type="ARBA" id="ARBA00022448"/>
    </source>
</evidence>
<comment type="subcellular location">
    <subcellularLocation>
        <location evidence="1">Membrane</location>
        <topology evidence="1">Multi-pass membrane protein</topology>
    </subcellularLocation>
</comment>
<proteinExistence type="predicted"/>
<keyword evidence="11" id="KW-0407">Ion channel</keyword>
<evidence type="ECO:0000256" key="3">
    <source>
        <dbReference type="ARBA" id="ARBA00022538"/>
    </source>
</evidence>
<evidence type="ECO:0000256" key="1">
    <source>
        <dbReference type="ARBA" id="ARBA00004141"/>
    </source>
</evidence>
<dbReference type="SUPFAM" id="SSF81324">
    <property type="entry name" value="Voltage-gated potassium channels"/>
    <property type="match status" value="1"/>
</dbReference>
<dbReference type="EMBL" id="BAABCY010000051">
    <property type="protein sequence ID" value="GAA3569274.1"/>
    <property type="molecule type" value="Genomic_DNA"/>
</dbReference>
<comment type="caution">
    <text evidence="14">The sequence shown here is derived from an EMBL/GenBank/DDBJ whole genome shotgun (WGS) entry which is preliminary data.</text>
</comment>
<evidence type="ECO:0000256" key="6">
    <source>
        <dbReference type="ARBA" id="ARBA00022882"/>
    </source>
</evidence>
<evidence type="ECO:0000256" key="12">
    <source>
        <dbReference type="SAM" id="Phobius"/>
    </source>
</evidence>
<keyword evidence="10 12" id="KW-0472">Membrane</keyword>
<name>A0ABP6XLL7_9FLAO</name>
<keyword evidence="3" id="KW-0633">Potassium transport</keyword>
<dbReference type="PANTHER" id="PTHR11537:SF254">
    <property type="entry name" value="POTASSIUM VOLTAGE-GATED CHANNEL PROTEIN SHAB"/>
    <property type="match status" value="1"/>
</dbReference>
<dbReference type="RefSeq" id="WP_345005710.1">
    <property type="nucleotide sequence ID" value="NZ_BAABCY010000051.1"/>
</dbReference>
<sequence>MNNNPKEDWKTALHKIIYEADTKAGKLFDIVLFITIVASVILVMLESVKSIDVHYHRIINTAEWFITILFSLEYIARIIVVKKPIKYITSFYGIIDLLSTAPKYISLLFGGVHALAALRALRLLRIFRILKLVRYLGASYTLIRALKASRVKISVFLFTVIIISVILGTIMYLVEGESSGFTSIPASVYWCIVTLTTVGYGDISPVTPLGQFIASIVMILGYGIIAVPTGIVSAEYATQHKANKDKAPVIPLNSQSCANCMAENHKDSAEFCYNCGHKLH</sequence>
<keyword evidence="7" id="KW-0630">Potassium</keyword>
<dbReference type="PRINTS" id="PR00169">
    <property type="entry name" value="KCHANNEL"/>
</dbReference>
<keyword evidence="8 12" id="KW-1133">Transmembrane helix</keyword>
<feature type="domain" description="Ion transport" evidence="13">
    <location>
        <begin position="26"/>
        <end position="241"/>
    </location>
</feature>
<evidence type="ECO:0000256" key="5">
    <source>
        <dbReference type="ARBA" id="ARBA00022826"/>
    </source>
</evidence>
<dbReference type="InterPro" id="IPR028325">
    <property type="entry name" value="VG_K_chnl"/>
</dbReference>
<feature type="transmembrane region" description="Helical" evidence="12">
    <location>
        <begin position="27"/>
        <end position="46"/>
    </location>
</feature>
<keyword evidence="9" id="KW-0406">Ion transport</keyword>
<accession>A0ABP6XLL7</accession>
<protein>
    <submittedName>
        <fullName evidence="14">Ion transporter</fullName>
    </submittedName>
</protein>
<evidence type="ECO:0000256" key="11">
    <source>
        <dbReference type="ARBA" id="ARBA00023303"/>
    </source>
</evidence>
<evidence type="ECO:0000256" key="10">
    <source>
        <dbReference type="ARBA" id="ARBA00023136"/>
    </source>
</evidence>
<feature type="transmembrane region" description="Helical" evidence="12">
    <location>
        <begin position="58"/>
        <end position="81"/>
    </location>
</feature>
<keyword evidence="6" id="KW-0851">Voltage-gated channel</keyword>
<evidence type="ECO:0000256" key="8">
    <source>
        <dbReference type="ARBA" id="ARBA00022989"/>
    </source>
</evidence>
<evidence type="ECO:0000256" key="4">
    <source>
        <dbReference type="ARBA" id="ARBA00022692"/>
    </source>
</evidence>
<feature type="transmembrane region" description="Helical" evidence="12">
    <location>
        <begin position="153"/>
        <end position="174"/>
    </location>
</feature>
<evidence type="ECO:0000256" key="7">
    <source>
        <dbReference type="ARBA" id="ARBA00022958"/>
    </source>
</evidence>
<evidence type="ECO:0000256" key="9">
    <source>
        <dbReference type="ARBA" id="ARBA00023065"/>
    </source>
</evidence>
<gene>
    <name evidence="14" type="ORF">GCM10022395_18700</name>
</gene>
<dbReference type="InterPro" id="IPR005821">
    <property type="entry name" value="Ion_trans_dom"/>
</dbReference>
<dbReference type="Gene3D" id="1.20.120.350">
    <property type="entry name" value="Voltage-gated potassium channels. Chain C"/>
    <property type="match status" value="1"/>
</dbReference>
<keyword evidence="15" id="KW-1185">Reference proteome</keyword>
<dbReference type="Proteomes" id="UP001500954">
    <property type="component" value="Unassembled WGS sequence"/>
</dbReference>
<reference evidence="15" key="1">
    <citation type="journal article" date="2019" name="Int. J. Syst. Evol. Microbiol.">
        <title>The Global Catalogue of Microorganisms (GCM) 10K type strain sequencing project: providing services to taxonomists for standard genome sequencing and annotation.</title>
        <authorList>
            <consortium name="The Broad Institute Genomics Platform"/>
            <consortium name="The Broad Institute Genome Sequencing Center for Infectious Disease"/>
            <person name="Wu L."/>
            <person name="Ma J."/>
        </authorList>
    </citation>
    <scope>NUCLEOTIDE SEQUENCE [LARGE SCALE GENOMIC DNA]</scope>
    <source>
        <strain evidence="15">JCM 17111</strain>
    </source>
</reference>
<organism evidence="14 15">
    <name type="scientific">Snuella lapsa</name>
    <dbReference type="NCBI Taxonomy" id="870481"/>
    <lineage>
        <taxon>Bacteria</taxon>
        <taxon>Pseudomonadati</taxon>
        <taxon>Bacteroidota</taxon>
        <taxon>Flavobacteriia</taxon>
        <taxon>Flavobacteriales</taxon>
        <taxon>Flavobacteriaceae</taxon>
        <taxon>Snuella</taxon>
    </lineage>
</organism>
<keyword evidence="2" id="KW-0813">Transport</keyword>
<dbReference type="PANTHER" id="PTHR11537">
    <property type="entry name" value="VOLTAGE-GATED POTASSIUM CHANNEL"/>
    <property type="match status" value="1"/>
</dbReference>
<feature type="transmembrane region" description="Helical" evidence="12">
    <location>
        <begin position="212"/>
        <end position="234"/>
    </location>
</feature>
<evidence type="ECO:0000313" key="15">
    <source>
        <dbReference type="Proteomes" id="UP001500954"/>
    </source>
</evidence>
<dbReference type="InterPro" id="IPR027359">
    <property type="entry name" value="Volt_channel_dom_sf"/>
</dbReference>